<organism evidence="3 4">
    <name type="scientific">Chromobacterium haemolyticum</name>
    <dbReference type="NCBI Taxonomy" id="394935"/>
    <lineage>
        <taxon>Bacteria</taxon>
        <taxon>Pseudomonadati</taxon>
        <taxon>Pseudomonadota</taxon>
        <taxon>Betaproteobacteria</taxon>
        <taxon>Neisseriales</taxon>
        <taxon>Chromobacteriaceae</taxon>
        <taxon>Chromobacterium</taxon>
    </lineage>
</organism>
<dbReference type="PANTHER" id="PTHR30093">
    <property type="entry name" value="GENERAL SECRETION PATHWAY PROTEIN G"/>
    <property type="match status" value="1"/>
</dbReference>
<accession>A0A1W0CHY0</accession>
<dbReference type="AlphaFoldDB" id="A0A1W0CHY0"/>
<evidence type="ECO:0000313" key="4">
    <source>
        <dbReference type="Proteomes" id="UP000192721"/>
    </source>
</evidence>
<dbReference type="NCBIfam" id="TIGR02532">
    <property type="entry name" value="IV_pilin_GFxxxE"/>
    <property type="match status" value="1"/>
</dbReference>
<evidence type="ECO:0008006" key="5">
    <source>
        <dbReference type="Google" id="ProtNLM"/>
    </source>
</evidence>
<dbReference type="SUPFAM" id="SSF54523">
    <property type="entry name" value="Pili subunits"/>
    <property type="match status" value="1"/>
</dbReference>
<dbReference type="EMBL" id="MUKV01000033">
    <property type="protein sequence ID" value="OQS34326.1"/>
    <property type="molecule type" value="Genomic_DNA"/>
</dbReference>
<dbReference type="Proteomes" id="UP000192721">
    <property type="component" value="Unassembled WGS sequence"/>
</dbReference>
<proteinExistence type="predicted"/>
<name>A0A1W0CHY0_9NEIS</name>
<dbReference type="PRINTS" id="PR00813">
    <property type="entry name" value="BCTERIALGSPG"/>
</dbReference>
<evidence type="ECO:0000256" key="1">
    <source>
        <dbReference type="ARBA" id="ARBA00022481"/>
    </source>
</evidence>
<dbReference type="GO" id="GO:0015628">
    <property type="term" value="P:protein secretion by the type II secretion system"/>
    <property type="evidence" value="ECO:0007669"/>
    <property type="project" value="InterPro"/>
</dbReference>
<dbReference type="PROSITE" id="PS00409">
    <property type="entry name" value="PROKAR_NTER_METHYL"/>
    <property type="match status" value="1"/>
</dbReference>
<dbReference type="PANTHER" id="PTHR30093:SF47">
    <property type="entry name" value="TYPE IV PILUS NON-CORE MINOR PILIN PILE"/>
    <property type="match status" value="1"/>
</dbReference>
<comment type="caution">
    <text evidence="3">The sequence shown here is derived from an EMBL/GenBank/DDBJ whole genome shotgun (WGS) entry which is preliminary data.</text>
</comment>
<dbReference type="GO" id="GO:0043683">
    <property type="term" value="P:type IV pilus assembly"/>
    <property type="evidence" value="ECO:0007669"/>
    <property type="project" value="InterPro"/>
</dbReference>
<dbReference type="GO" id="GO:0015627">
    <property type="term" value="C:type II protein secretion system complex"/>
    <property type="evidence" value="ECO:0007669"/>
    <property type="project" value="InterPro"/>
</dbReference>
<gene>
    <name evidence="3" type="ORF">B0T45_18975</name>
</gene>
<sequence length="143" mass="14957">MSASVRPQGHSGFTLIEMMVVVSIVGILLLVAVPSYQRHVQAAKANTAKSDLMALSLALENHKLLHLAYPAASADSASAIRAALGNNSWQPAQTEFNYGYQPQSGSFLLTASGVGPQLSGCVLKLSGADHSANTSTSACQTQW</sequence>
<keyword evidence="2" id="KW-0472">Membrane</keyword>
<keyword evidence="2" id="KW-1133">Transmembrane helix</keyword>
<feature type="transmembrane region" description="Helical" evidence="2">
    <location>
        <begin position="12"/>
        <end position="33"/>
    </location>
</feature>
<reference evidence="3 4" key="1">
    <citation type="submission" date="2017-02" db="EMBL/GenBank/DDBJ databases">
        <title>Chromobacterium haemolyticum H5244.</title>
        <authorList>
            <person name="Gulvik C.A."/>
        </authorList>
    </citation>
    <scope>NUCLEOTIDE SEQUENCE [LARGE SCALE GENOMIC DNA]</scope>
    <source>
        <strain evidence="3 4">H5244</strain>
    </source>
</reference>
<dbReference type="RefSeq" id="WP_081556550.1">
    <property type="nucleotide sequence ID" value="NZ_JBBIGS010000005.1"/>
</dbReference>
<keyword evidence="1" id="KW-0488">Methylation</keyword>
<dbReference type="Pfam" id="PF07963">
    <property type="entry name" value="N_methyl"/>
    <property type="match status" value="1"/>
</dbReference>
<dbReference type="Pfam" id="PF16732">
    <property type="entry name" value="ComP_DUS"/>
    <property type="match status" value="1"/>
</dbReference>
<dbReference type="InterPro" id="IPR031982">
    <property type="entry name" value="PilE-like"/>
</dbReference>
<dbReference type="InterPro" id="IPR012902">
    <property type="entry name" value="N_methyl_site"/>
</dbReference>
<dbReference type="Gene3D" id="3.30.700.10">
    <property type="entry name" value="Glycoprotein, Type 4 Pilin"/>
    <property type="match status" value="1"/>
</dbReference>
<dbReference type="InterPro" id="IPR045584">
    <property type="entry name" value="Pilin-like"/>
</dbReference>
<keyword evidence="2" id="KW-0812">Transmembrane</keyword>
<protein>
    <recommendedName>
        <fullName evidence="5">Prepilin-type N-terminal cleavage/methylation domain-containing protein</fullName>
    </recommendedName>
</protein>
<dbReference type="InterPro" id="IPR000983">
    <property type="entry name" value="Bac_GSPG_pilin"/>
</dbReference>
<evidence type="ECO:0000256" key="2">
    <source>
        <dbReference type="SAM" id="Phobius"/>
    </source>
</evidence>
<evidence type="ECO:0000313" key="3">
    <source>
        <dbReference type="EMBL" id="OQS34326.1"/>
    </source>
</evidence>